<sequence length="186" mass="21213">MRTQRILWKGIYYNTLEYLHIQSDTTHDIQGNITGLVKDLPIHVQYKISTNAQWEVQTVIISILEHGENTLQLTRANDRWQDKQGTVHAIFDDCTDIDISLTPFTNTLPINRLSLAIGASADIAVVYFDLPGMDIKPARQRYSRLSATTYRYESLTSGFTAELEVDEAGLVINYPEIWERIATHIS</sequence>
<evidence type="ECO:0000313" key="1">
    <source>
        <dbReference type="EMBL" id="QHS58593.1"/>
    </source>
</evidence>
<reference evidence="1 2" key="1">
    <citation type="submission" date="2020-01" db="EMBL/GenBank/DDBJ databases">
        <title>Complete genome sequence of Chitinophaga sp. H33E-04 isolated from quinoa roots.</title>
        <authorList>
            <person name="Weon H.-Y."/>
            <person name="Lee S.A."/>
        </authorList>
    </citation>
    <scope>NUCLEOTIDE SEQUENCE [LARGE SCALE GENOMIC DNA]</scope>
    <source>
        <strain evidence="1 2">H33E-04</strain>
    </source>
</reference>
<dbReference type="KEGG" id="chih:GWR21_02970"/>
<evidence type="ECO:0000313" key="2">
    <source>
        <dbReference type="Proteomes" id="UP000476411"/>
    </source>
</evidence>
<proteinExistence type="predicted"/>
<dbReference type="Pfam" id="PF06475">
    <property type="entry name" value="Glycolipid_bind"/>
    <property type="match status" value="1"/>
</dbReference>
<dbReference type="AlphaFoldDB" id="A0A6B9ZDK6"/>
<accession>A0A6B9ZDK6</accession>
<dbReference type="RefSeq" id="WP_162330296.1">
    <property type="nucleotide sequence ID" value="NZ_CP048113.1"/>
</dbReference>
<dbReference type="SUPFAM" id="SSF159275">
    <property type="entry name" value="PA1994-like"/>
    <property type="match status" value="1"/>
</dbReference>
<protein>
    <submittedName>
        <fullName evidence="1">Putative glycolipid-binding domain-containing protein</fullName>
    </submittedName>
</protein>
<gene>
    <name evidence="1" type="ORF">GWR21_02970</name>
</gene>
<keyword evidence="2" id="KW-1185">Reference proteome</keyword>
<organism evidence="1 2">
    <name type="scientific">Chitinophaga agri</name>
    <dbReference type="NCBI Taxonomy" id="2703787"/>
    <lineage>
        <taxon>Bacteria</taxon>
        <taxon>Pseudomonadati</taxon>
        <taxon>Bacteroidota</taxon>
        <taxon>Chitinophagia</taxon>
        <taxon>Chitinophagales</taxon>
        <taxon>Chitinophagaceae</taxon>
        <taxon>Chitinophaga</taxon>
    </lineage>
</organism>
<name>A0A6B9ZDK6_9BACT</name>
<dbReference type="Proteomes" id="UP000476411">
    <property type="component" value="Chromosome"/>
</dbReference>
<dbReference type="EMBL" id="CP048113">
    <property type="protein sequence ID" value="QHS58593.1"/>
    <property type="molecule type" value="Genomic_DNA"/>
</dbReference>
<dbReference type="InterPro" id="IPR009467">
    <property type="entry name" value="Glycolipid-bd_prot_put"/>
</dbReference>